<reference evidence="2" key="1">
    <citation type="submission" date="2022-04" db="EMBL/GenBank/DDBJ databases">
        <title>Hymenobacter sp. isolated from the air.</title>
        <authorList>
            <person name="Won M."/>
            <person name="Lee C.-M."/>
            <person name="Woen H.-Y."/>
            <person name="Kwon S.-W."/>
        </authorList>
    </citation>
    <scope>NUCLEOTIDE SEQUENCE</scope>
    <source>
        <strain evidence="2">5420S-77</strain>
        <plasmid evidence="2">unnamed9</plasmid>
    </source>
</reference>
<evidence type="ECO:0000313" key="2">
    <source>
        <dbReference type="EMBL" id="UOQ69900.1"/>
    </source>
</evidence>
<evidence type="ECO:0000313" key="3">
    <source>
        <dbReference type="Proteomes" id="UP000830401"/>
    </source>
</evidence>
<protein>
    <recommendedName>
        <fullName evidence="4">DUF4440 domain-containing protein</fullName>
    </recommendedName>
</protein>
<feature type="region of interest" description="Disordered" evidence="1">
    <location>
        <begin position="83"/>
        <end position="108"/>
    </location>
</feature>
<accession>A0ABY4GG01</accession>
<name>A0ABY4GG01_9BACT</name>
<proteinExistence type="predicted"/>
<dbReference type="EMBL" id="CP095070">
    <property type="protein sequence ID" value="UOQ69900.1"/>
    <property type="molecule type" value="Genomic_DNA"/>
</dbReference>
<evidence type="ECO:0008006" key="4">
    <source>
        <dbReference type="Google" id="ProtNLM"/>
    </source>
</evidence>
<keyword evidence="3" id="KW-1185">Reference proteome</keyword>
<sequence>MVTLFARLVWSAAQVSGVLVPFLSQFLPRMKFLVLLLTAYGLVFPSLGQTRQDRQAVEQVVRWFEQDFNDGRFVQAAAYTTPSGNISTPGRHHPGPRGRAGRGARRASGLSARGEYAPGLAAGALSVPAVAVADAVHRLSPYTAPDGRRHTDEQQRKTYVLVKEGGKWRLTHDQNTIIARP</sequence>
<gene>
    <name evidence="2" type="ORF">MUN86_30835</name>
</gene>
<dbReference type="Gene3D" id="3.10.450.50">
    <property type="match status" value="1"/>
</dbReference>
<keyword evidence="2" id="KW-0614">Plasmid</keyword>
<organism evidence="2 3">
    <name type="scientific">Hymenobacter volaticus</name>
    <dbReference type="NCBI Taxonomy" id="2932254"/>
    <lineage>
        <taxon>Bacteria</taxon>
        <taxon>Pseudomonadati</taxon>
        <taxon>Bacteroidota</taxon>
        <taxon>Cytophagia</taxon>
        <taxon>Cytophagales</taxon>
        <taxon>Hymenobacteraceae</taxon>
        <taxon>Hymenobacter</taxon>
    </lineage>
</organism>
<dbReference type="InterPro" id="IPR032710">
    <property type="entry name" value="NTF2-like_dom_sf"/>
</dbReference>
<evidence type="ECO:0000256" key="1">
    <source>
        <dbReference type="SAM" id="MobiDB-lite"/>
    </source>
</evidence>
<dbReference type="RefSeq" id="WP_245127749.1">
    <property type="nucleotide sequence ID" value="NZ_CP095070.1"/>
</dbReference>
<dbReference type="SUPFAM" id="SSF54427">
    <property type="entry name" value="NTF2-like"/>
    <property type="match status" value="1"/>
</dbReference>
<dbReference type="Proteomes" id="UP000830401">
    <property type="component" value="Plasmid unnamed9"/>
</dbReference>
<geneLocation type="plasmid" evidence="2 3">
    <name>unnamed9</name>
</geneLocation>
<feature type="compositionally biased region" description="Basic residues" evidence="1">
    <location>
        <begin position="90"/>
        <end position="105"/>
    </location>
</feature>